<evidence type="ECO:0000313" key="7">
    <source>
        <dbReference type="Proteomes" id="UP000487117"/>
    </source>
</evidence>
<comment type="subcellular location">
    <subcellularLocation>
        <location evidence="1">Membrane</location>
    </subcellularLocation>
</comment>
<keyword evidence="4 5" id="KW-0472">Membrane</keyword>
<protein>
    <recommendedName>
        <fullName evidence="8">Transmembrane protein</fullName>
    </recommendedName>
</protein>
<dbReference type="GO" id="GO:0016020">
    <property type="term" value="C:membrane"/>
    <property type="evidence" value="ECO:0007669"/>
    <property type="project" value="UniProtKB-SubCell"/>
</dbReference>
<evidence type="ECO:0000256" key="1">
    <source>
        <dbReference type="ARBA" id="ARBA00004370"/>
    </source>
</evidence>
<dbReference type="InterPro" id="IPR007593">
    <property type="entry name" value="CD225/Dispanin_fam"/>
</dbReference>
<feature type="transmembrane region" description="Helical" evidence="5">
    <location>
        <begin position="66"/>
        <end position="90"/>
    </location>
</feature>
<dbReference type="Pfam" id="PF04505">
    <property type="entry name" value="CD225"/>
    <property type="match status" value="1"/>
</dbReference>
<evidence type="ECO:0000256" key="3">
    <source>
        <dbReference type="ARBA" id="ARBA00022989"/>
    </source>
</evidence>
<evidence type="ECO:0000313" key="6">
    <source>
        <dbReference type="EMBL" id="KAF1015107.1"/>
    </source>
</evidence>
<keyword evidence="3 5" id="KW-1133">Transmembrane helix</keyword>
<dbReference type="Proteomes" id="UP000487117">
    <property type="component" value="Unassembled WGS sequence"/>
</dbReference>
<evidence type="ECO:0000256" key="2">
    <source>
        <dbReference type="ARBA" id="ARBA00022692"/>
    </source>
</evidence>
<evidence type="ECO:0008006" key="8">
    <source>
        <dbReference type="Google" id="ProtNLM"/>
    </source>
</evidence>
<organism evidence="6 7">
    <name type="scientific">Stenotrophomonas maltophilia</name>
    <name type="common">Pseudomonas maltophilia</name>
    <name type="synonym">Xanthomonas maltophilia</name>
    <dbReference type="NCBI Taxonomy" id="40324"/>
    <lineage>
        <taxon>Bacteria</taxon>
        <taxon>Pseudomonadati</taxon>
        <taxon>Pseudomonadota</taxon>
        <taxon>Gammaproteobacteria</taxon>
        <taxon>Lysobacterales</taxon>
        <taxon>Lysobacteraceae</taxon>
        <taxon>Stenotrophomonas</taxon>
        <taxon>Stenotrophomonas maltophilia group</taxon>
    </lineage>
</organism>
<dbReference type="AlphaFoldDB" id="A0A7V8JLS4"/>
<accession>A0A7V8JLS4</accession>
<name>A0A7V8JLS4_STEMA</name>
<reference evidence="7" key="1">
    <citation type="journal article" date="2020" name="MBio">
        <title>Horizontal gene transfer to a defensive symbiont with a reduced genome amongst a multipartite beetle microbiome.</title>
        <authorList>
            <person name="Waterworth S.C."/>
            <person name="Florez L.V."/>
            <person name="Rees E.R."/>
            <person name="Hertweck C."/>
            <person name="Kaltenpoth M."/>
            <person name="Kwan J.C."/>
        </authorList>
    </citation>
    <scope>NUCLEOTIDE SEQUENCE [LARGE SCALE GENOMIC DNA]</scope>
</reference>
<keyword evidence="2 5" id="KW-0812">Transmembrane</keyword>
<proteinExistence type="predicted"/>
<dbReference type="EMBL" id="WNDS01000003">
    <property type="protein sequence ID" value="KAF1015107.1"/>
    <property type="molecule type" value="Genomic_DNA"/>
</dbReference>
<gene>
    <name evidence="6" type="ORF">GAK31_02595</name>
</gene>
<comment type="caution">
    <text evidence="6">The sequence shown here is derived from an EMBL/GenBank/DDBJ whole genome shotgun (WGS) entry which is preliminary data.</text>
</comment>
<sequence length="109" mass="11720">MGVVPTYMVPSIIGTVLSFVVCCLSCFSLPALATGIVAIVFGSKVNTLLAEGDVTGAQAASRTARIWMWVTYGILVLAVLVFVVSLFLMGGVDGYMIRMKELRQQLESR</sequence>
<evidence type="ECO:0000256" key="5">
    <source>
        <dbReference type="SAM" id="Phobius"/>
    </source>
</evidence>
<feature type="transmembrane region" description="Helical" evidence="5">
    <location>
        <begin position="12"/>
        <end position="41"/>
    </location>
</feature>
<evidence type="ECO:0000256" key="4">
    <source>
        <dbReference type="ARBA" id="ARBA00023136"/>
    </source>
</evidence>